<dbReference type="EMBL" id="CDMY01000859">
    <property type="protein sequence ID" value="CEM35613.1"/>
    <property type="molecule type" value="Genomic_DNA"/>
</dbReference>
<gene>
    <name evidence="2" type="ORF">Vbra_867</name>
</gene>
<feature type="region of interest" description="Disordered" evidence="1">
    <location>
        <begin position="183"/>
        <end position="272"/>
    </location>
</feature>
<dbReference type="VEuPathDB" id="CryptoDB:Vbra_867"/>
<accession>A0A0G4GX59</accession>
<name>A0A0G4GX59_VITBC</name>
<evidence type="ECO:0000313" key="2">
    <source>
        <dbReference type="EMBL" id="CEM35613.1"/>
    </source>
</evidence>
<feature type="compositionally biased region" description="Gly residues" evidence="1">
    <location>
        <begin position="186"/>
        <end position="209"/>
    </location>
</feature>
<feature type="compositionally biased region" description="Low complexity" evidence="1">
    <location>
        <begin position="254"/>
        <end position="272"/>
    </location>
</feature>
<protein>
    <submittedName>
        <fullName evidence="2">Uncharacterized protein</fullName>
    </submittedName>
</protein>
<feature type="compositionally biased region" description="Low complexity" evidence="1">
    <location>
        <begin position="210"/>
        <end position="221"/>
    </location>
</feature>
<proteinExistence type="predicted"/>
<dbReference type="AlphaFoldDB" id="A0A0G4GX59"/>
<dbReference type="InParanoid" id="A0A0G4GX59"/>
<evidence type="ECO:0000256" key="1">
    <source>
        <dbReference type="SAM" id="MobiDB-lite"/>
    </source>
</evidence>
<sequence length="272" mass="28955">MQTTNFVGLAKLHPVLKDLGLEADAVQERNPTIPQNYPNPLTNRQVMSLSVRLVRLAARERRLRNTFEKSAALRSLFTFYICGSHYSELCHPRRLPPGEPWTATPSAQTAFRKNDPQDVGDIWRTATYLEELLQVKIAFELIVRKKIPSHIALMMRKALVLTNVFPELDLEVRVTNVFPELDLEVGGRGRGGGGGGASAAGRGGGGGGAAAAAAASGASAAGRGGGRGRGNNTAGKQPQTKKEAAAPSTPTLKTNTQQQTHTGNGETAAPVK</sequence>
<keyword evidence="3" id="KW-1185">Reference proteome</keyword>
<reference evidence="2 3" key="1">
    <citation type="submission" date="2014-11" db="EMBL/GenBank/DDBJ databases">
        <authorList>
            <person name="Zhu J."/>
            <person name="Qi W."/>
            <person name="Song R."/>
        </authorList>
    </citation>
    <scope>NUCLEOTIDE SEQUENCE [LARGE SCALE GENOMIC DNA]</scope>
</reference>
<dbReference type="Proteomes" id="UP000041254">
    <property type="component" value="Unassembled WGS sequence"/>
</dbReference>
<organism evidence="2 3">
    <name type="scientific">Vitrella brassicaformis (strain CCMP3155)</name>
    <dbReference type="NCBI Taxonomy" id="1169540"/>
    <lineage>
        <taxon>Eukaryota</taxon>
        <taxon>Sar</taxon>
        <taxon>Alveolata</taxon>
        <taxon>Colpodellida</taxon>
        <taxon>Vitrellaceae</taxon>
        <taxon>Vitrella</taxon>
    </lineage>
</organism>
<evidence type="ECO:0000313" key="3">
    <source>
        <dbReference type="Proteomes" id="UP000041254"/>
    </source>
</evidence>